<keyword evidence="9" id="KW-1185">Reference proteome</keyword>
<sequence length="247" mass="27399">MNPQHTPLQSAPVLQTALAHRSIRKFTGAPIAPEQLAAILEAGRAASSSSFLQAVHIVRITDPEIRKSLRAVGSDQHYIETCAEFLVFCMDFAKHKQIAPDAQVGWSEVALIGAIDAGIMAQNMILAAESLGLGGVYIGSLRNNVRRVAELLDLPEYVMPLFGMCLGHPDQDPLPRPRLPLGCMVSENQYEAMSMADFAHYNAVVKDYYQRRSNLDLDWEAQIRATLCREVRPDILPFLQQQGFVKK</sequence>
<keyword evidence="4 5" id="KW-0560">Oxidoreductase</keyword>
<dbReference type="InterPro" id="IPR000415">
    <property type="entry name" value="Nitroreductase-like"/>
</dbReference>
<dbReference type="InterPro" id="IPR016446">
    <property type="entry name" value="Flavin_OxRdtase_Frp"/>
</dbReference>
<dbReference type="Proteomes" id="UP000829756">
    <property type="component" value="Chromosome"/>
</dbReference>
<reference evidence="8" key="2">
    <citation type="submission" date="2021-12" db="EMBL/GenBank/DDBJ databases">
        <authorList>
            <person name="Veyrier F.J."/>
        </authorList>
    </citation>
    <scope>NUCLEOTIDE SEQUENCE</scope>
    <source>
        <strain evidence="8">1258/02</strain>
    </source>
</reference>
<dbReference type="CDD" id="cd02146">
    <property type="entry name" value="NfsA-like"/>
    <property type="match status" value="1"/>
</dbReference>
<evidence type="ECO:0000256" key="3">
    <source>
        <dbReference type="ARBA" id="ARBA00022643"/>
    </source>
</evidence>
<dbReference type="EMBL" id="SLXE01000038">
    <property type="protein sequence ID" value="TCP00363.1"/>
    <property type="molecule type" value="Genomic_DNA"/>
</dbReference>
<dbReference type="Pfam" id="PF00881">
    <property type="entry name" value="Nitroreductase"/>
    <property type="match status" value="1"/>
</dbReference>
<evidence type="ECO:0000313" key="9">
    <source>
        <dbReference type="Proteomes" id="UP000294721"/>
    </source>
</evidence>
<gene>
    <name evidence="8" type="primary">nfsA</name>
    <name evidence="7" type="ORF">EV680_1389</name>
    <name evidence="8" type="ORF">LVJ78_02050</name>
</gene>
<comment type="similarity">
    <text evidence="1 5">Belongs to the flavin oxidoreductase frp family.</text>
</comment>
<reference evidence="7 9" key="1">
    <citation type="submission" date="2019-03" db="EMBL/GenBank/DDBJ databases">
        <title>Genomic Encyclopedia of Type Strains, Phase IV (KMG-IV): sequencing the most valuable type-strain genomes for metagenomic binning, comparative biology and taxonomic classification.</title>
        <authorList>
            <person name="Goeker M."/>
        </authorList>
    </citation>
    <scope>NUCLEOTIDE SEQUENCE [LARGE SCALE GENOMIC DNA]</scope>
    <source>
        <strain evidence="7 9">DSM 17474</strain>
    </source>
</reference>
<feature type="domain" description="Nitroreductase" evidence="6">
    <location>
        <begin position="19"/>
        <end position="168"/>
    </location>
</feature>
<dbReference type="PIRSF" id="PIRSF005426">
    <property type="entry name" value="Frp"/>
    <property type="match status" value="1"/>
</dbReference>
<dbReference type="KEGG" id="usu:LVJ78_02050"/>
<dbReference type="PANTHER" id="PTHR43425">
    <property type="entry name" value="OXYGEN-INSENSITIVE NADPH NITROREDUCTASE"/>
    <property type="match status" value="1"/>
</dbReference>
<dbReference type="EMBL" id="CP091507">
    <property type="protein sequence ID" value="UOO79831.1"/>
    <property type="molecule type" value="Genomic_DNA"/>
</dbReference>
<proteinExistence type="inferred from homology"/>
<dbReference type="SUPFAM" id="SSF55469">
    <property type="entry name" value="FMN-dependent nitroreductase-like"/>
    <property type="match status" value="1"/>
</dbReference>
<dbReference type="Proteomes" id="UP000294721">
    <property type="component" value="Unassembled WGS sequence"/>
</dbReference>
<name>A0AAE9KH34_9NEIS</name>
<accession>A0AAE9KH34</accession>
<dbReference type="GO" id="GO:0016491">
    <property type="term" value="F:oxidoreductase activity"/>
    <property type="evidence" value="ECO:0007669"/>
    <property type="project" value="UniProtKB-UniRule"/>
</dbReference>
<evidence type="ECO:0000256" key="5">
    <source>
        <dbReference type="PIRNR" id="PIRNR005426"/>
    </source>
</evidence>
<evidence type="ECO:0000256" key="2">
    <source>
        <dbReference type="ARBA" id="ARBA00022630"/>
    </source>
</evidence>
<keyword evidence="5" id="KW-0521">NADP</keyword>
<evidence type="ECO:0000256" key="4">
    <source>
        <dbReference type="ARBA" id="ARBA00023002"/>
    </source>
</evidence>
<dbReference type="Gene3D" id="3.40.109.10">
    <property type="entry name" value="NADH Oxidase"/>
    <property type="match status" value="1"/>
</dbReference>
<dbReference type="RefSeq" id="WP_132954748.1">
    <property type="nucleotide sequence ID" value="NZ_CALJUB010000170.1"/>
</dbReference>
<dbReference type="AlphaFoldDB" id="A0AAE9KH34"/>
<dbReference type="InterPro" id="IPR029479">
    <property type="entry name" value="Nitroreductase"/>
</dbReference>
<keyword evidence="3 5" id="KW-0288">FMN</keyword>
<evidence type="ECO:0000313" key="10">
    <source>
        <dbReference type="Proteomes" id="UP000829756"/>
    </source>
</evidence>
<dbReference type="NCBIfam" id="NF008033">
    <property type="entry name" value="PRK10765.1"/>
    <property type="match status" value="1"/>
</dbReference>
<organism evidence="8 10">
    <name type="scientific">Uruburuella suis</name>
    <dbReference type="NCBI Taxonomy" id="252130"/>
    <lineage>
        <taxon>Bacteria</taxon>
        <taxon>Pseudomonadati</taxon>
        <taxon>Pseudomonadota</taxon>
        <taxon>Betaproteobacteria</taxon>
        <taxon>Neisseriales</taxon>
        <taxon>Neisseriaceae</taxon>
        <taxon>Uruburuella</taxon>
    </lineage>
</organism>
<evidence type="ECO:0000313" key="8">
    <source>
        <dbReference type="EMBL" id="UOO79831.1"/>
    </source>
</evidence>
<dbReference type="PANTHER" id="PTHR43425:SF2">
    <property type="entry name" value="OXYGEN-INSENSITIVE NADPH NITROREDUCTASE"/>
    <property type="match status" value="1"/>
</dbReference>
<evidence type="ECO:0000256" key="1">
    <source>
        <dbReference type="ARBA" id="ARBA00008366"/>
    </source>
</evidence>
<evidence type="ECO:0000259" key="6">
    <source>
        <dbReference type="Pfam" id="PF00881"/>
    </source>
</evidence>
<evidence type="ECO:0000313" key="7">
    <source>
        <dbReference type="EMBL" id="TCP00363.1"/>
    </source>
</evidence>
<keyword evidence="2 5" id="KW-0285">Flavoprotein</keyword>
<protein>
    <submittedName>
        <fullName evidence="7 8">Nitroreductase</fullName>
    </submittedName>
</protein>
<reference evidence="8" key="3">
    <citation type="journal article" date="2022" name="Res Sq">
        <title>Evolution of multicellular longitudinally dividing oral cavity symbionts (Neisseriaceae).</title>
        <authorList>
            <person name="Nyongesa S."/>
            <person name="Weber P."/>
            <person name="Bernet E."/>
            <person name="Pullido F."/>
            <person name="Nieckarz M."/>
            <person name="Delaby M."/>
            <person name="Nieves C."/>
            <person name="Viehboeck T."/>
            <person name="Krause N."/>
            <person name="Rivera-Millot A."/>
            <person name="Nakamura A."/>
            <person name="Vischer N."/>
            <person name="VanNieuwenhze M."/>
            <person name="Brun Y."/>
            <person name="Cava F."/>
            <person name="Bulgheresi S."/>
            <person name="Veyrier F."/>
        </authorList>
    </citation>
    <scope>NUCLEOTIDE SEQUENCE</scope>
    <source>
        <strain evidence="8">1258/02</strain>
    </source>
</reference>